<dbReference type="PROSITE" id="PS50977">
    <property type="entry name" value="HTH_TETR_2"/>
    <property type="match status" value="1"/>
</dbReference>
<feature type="DNA-binding region" description="H-T-H motif" evidence="4">
    <location>
        <begin position="39"/>
        <end position="58"/>
    </location>
</feature>
<dbReference type="SUPFAM" id="SSF48498">
    <property type="entry name" value="Tetracyclin repressor-like, C-terminal domain"/>
    <property type="match status" value="1"/>
</dbReference>
<proteinExistence type="predicted"/>
<gene>
    <name evidence="6" type="ORF">OHU69_48785</name>
</gene>
<evidence type="ECO:0000256" key="2">
    <source>
        <dbReference type="ARBA" id="ARBA00023125"/>
    </source>
</evidence>
<dbReference type="SUPFAM" id="SSF46689">
    <property type="entry name" value="Homeodomain-like"/>
    <property type="match status" value="1"/>
</dbReference>
<dbReference type="InterPro" id="IPR009057">
    <property type="entry name" value="Homeodomain-like_sf"/>
</dbReference>
<reference evidence="6" key="1">
    <citation type="submission" date="2022-10" db="EMBL/GenBank/DDBJ databases">
        <title>The complete genomes of actinobacterial strains from the NBC collection.</title>
        <authorList>
            <person name="Joergensen T.S."/>
            <person name="Alvarez Arevalo M."/>
            <person name="Sterndorff E.B."/>
            <person name="Faurdal D."/>
            <person name="Vuksanovic O."/>
            <person name="Mourched A.-S."/>
            <person name="Charusanti P."/>
            <person name="Shaw S."/>
            <person name="Blin K."/>
            <person name="Weber T."/>
        </authorList>
    </citation>
    <scope>NUCLEOTIDE SEQUENCE</scope>
    <source>
        <strain evidence="6">NBC_00119</strain>
    </source>
</reference>
<evidence type="ECO:0000256" key="3">
    <source>
        <dbReference type="ARBA" id="ARBA00023163"/>
    </source>
</evidence>
<organism evidence="6">
    <name type="scientific">Streptomyces sp. NBC_00119</name>
    <dbReference type="NCBI Taxonomy" id="2975659"/>
    <lineage>
        <taxon>Bacteria</taxon>
        <taxon>Bacillati</taxon>
        <taxon>Actinomycetota</taxon>
        <taxon>Actinomycetes</taxon>
        <taxon>Kitasatosporales</taxon>
        <taxon>Streptomycetaceae</taxon>
        <taxon>Streptomyces</taxon>
    </lineage>
</organism>
<accession>A0AAU1ULR1</accession>
<dbReference type="Gene3D" id="1.10.357.10">
    <property type="entry name" value="Tetracycline Repressor, domain 2"/>
    <property type="match status" value="1"/>
</dbReference>
<evidence type="ECO:0000256" key="1">
    <source>
        <dbReference type="ARBA" id="ARBA00023015"/>
    </source>
</evidence>
<dbReference type="PANTHER" id="PTHR30055:SF220">
    <property type="entry name" value="TETR-FAMILY REGULATORY PROTEIN"/>
    <property type="match status" value="1"/>
</dbReference>
<sequence>MTDAASGAGSERPARGQLRSALIAESFVLLSETGMAGFSVAELARRLGVSTAAPYRHFPHRDALLAVVAAQAADELTRSIEAAAQAAGPDPIDRLAATAGAYVRHVSDRGAGFDVIFARELRPLRDADVARAGRDLMALLLDLARQAGHADPSQALLLLEQLFVLAHGYVTLDTEDFLTRSRLSPEDVATRATRAATALLRGNVT</sequence>
<dbReference type="PANTHER" id="PTHR30055">
    <property type="entry name" value="HTH-TYPE TRANSCRIPTIONAL REGULATOR RUTR"/>
    <property type="match status" value="1"/>
</dbReference>
<feature type="domain" description="HTH tetR-type" evidence="5">
    <location>
        <begin position="16"/>
        <end position="76"/>
    </location>
</feature>
<dbReference type="EMBL" id="CP108195">
    <property type="protein sequence ID" value="WTS18192.1"/>
    <property type="molecule type" value="Genomic_DNA"/>
</dbReference>
<dbReference type="AlphaFoldDB" id="A0AAU1ULR1"/>
<keyword evidence="3" id="KW-0804">Transcription</keyword>
<evidence type="ECO:0000256" key="4">
    <source>
        <dbReference type="PROSITE-ProRule" id="PRU00335"/>
    </source>
</evidence>
<dbReference type="Pfam" id="PF00440">
    <property type="entry name" value="TetR_N"/>
    <property type="match status" value="1"/>
</dbReference>
<keyword evidence="1" id="KW-0805">Transcription regulation</keyword>
<dbReference type="Pfam" id="PF13305">
    <property type="entry name" value="TetR_C_33"/>
    <property type="match status" value="1"/>
</dbReference>
<dbReference type="InterPro" id="IPR001647">
    <property type="entry name" value="HTH_TetR"/>
</dbReference>
<dbReference type="GO" id="GO:0000976">
    <property type="term" value="F:transcription cis-regulatory region binding"/>
    <property type="evidence" value="ECO:0007669"/>
    <property type="project" value="TreeGrafter"/>
</dbReference>
<dbReference type="GO" id="GO:0003700">
    <property type="term" value="F:DNA-binding transcription factor activity"/>
    <property type="evidence" value="ECO:0007669"/>
    <property type="project" value="TreeGrafter"/>
</dbReference>
<dbReference type="PRINTS" id="PR00455">
    <property type="entry name" value="HTHTETR"/>
</dbReference>
<evidence type="ECO:0000259" key="5">
    <source>
        <dbReference type="PROSITE" id="PS50977"/>
    </source>
</evidence>
<name>A0AAU1ULR1_9ACTN</name>
<evidence type="ECO:0000313" key="6">
    <source>
        <dbReference type="EMBL" id="WTS18192.1"/>
    </source>
</evidence>
<dbReference type="InterPro" id="IPR025996">
    <property type="entry name" value="MT1864/Rv1816-like_C"/>
</dbReference>
<protein>
    <submittedName>
        <fullName evidence="6">TetR/AcrR family transcriptional regulator</fullName>
    </submittedName>
</protein>
<keyword evidence="2 4" id="KW-0238">DNA-binding</keyword>
<dbReference type="InterPro" id="IPR050109">
    <property type="entry name" value="HTH-type_TetR-like_transc_reg"/>
</dbReference>
<dbReference type="InterPro" id="IPR036271">
    <property type="entry name" value="Tet_transcr_reg_TetR-rel_C_sf"/>
</dbReference>